<feature type="compositionally biased region" description="Acidic residues" evidence="1">
    <location>
        <begin position="170"/>
        <end position="183"/>
    </location>
</feature>
<comment type="caution">
    <text evidence="2">The sequence shown here is derived from an EMBL/GenBank/DDBJ whole genome shotgun (WGS) entry which is preliminary data.</text>
</comment>
<feature type="compositionally biased region" description="Acidic residues" evidence="1">
    <location>
        <begin position="132"/>
        <end position="151"/>
    </location>
</feature>
<dbReference type="HOGENOM" id="CLU_373056_0_0_1"/>
<feature type="compositionally biased region" description="Basic and acidic residues" evidence="1">
    <location>
        <begin position="106"/>
        <end position="131"/>
    </location>
</feature>
<proteinExistence type="predicted"/>
<name>M5CBT1_THACB</name>
<sequence length="745" mass="82007">MSSNPNKKKRSHLPPRLPPAASRSSTPLSSRARSVPHTSSGQGGLGASAYPTPRTTGRKQSLPLDAFGARPAPMPAPKFKKAATASIDLGTLSDPDSDGSDGSRNANEKPRAVQKDMAEKRKGMAREKMQVDTDEEQDKESVVDEDPEMDVDLAAGLDSDSGPGCGSESSENEADAEDSGEEDSPPRKRKIPTTVPQFKSERDLEDYISRIRADFDQHAKFNRRTRPTRSIPSRSSLRTAAKITKATSAVKIEHEGDVEMEEKALDDTAKDNLIKAITSRGFLSITGMKRLNNAANAQPIEAQDGSPVWYNKDDLLVPHYHRTFAENWSGWKGEFYAAVKSVMDPSEKEILKNVPMEAYRNALITGAFQTAKQAYMDNLDGKGDTKKGKKNESSRKGGRRSAKAKARTDIIEASELPVEEFGFLGDFGYASPAFSDRDSNGKSNRLVVYEPLFRTKEVTEILLAIDRAHVSQRARTGNSPFSRIEYAQVHTETPKMKKYKIPMWSIPDDYETKYPEQFKQLRTRIDFNKTVMPYPENVNSFLRAYEADGRTYIQLDSSTQASAGPLILSSSTSTFVESRVPNSSHSPSIPEPIVPAPNIPAPNTVSAQAHVTSAHPRTSTSMPVQSPMLSAPALVESQTPTSHMAYMPAPNHTTAPFSQTLPSSYSQPLGYIAQSGASYPQPSIGCGDDVSNGSLGMGQPEAPSWHSYVRQRKHTTELVNINWFYWSKPIILPRINTQECSPRYD</sequence>
<accession>M5CBT1</accession>
<reference evidence="2 3" key="1">
    <citation type="journal article" date="2013" name="J. Biotechnol.">
        <title>Establishment and interpretation of the genome sequence of the phytopathogenic fungus Rhizoctonia solani AG1-IB isolate 7/3/14.</title>
        <authorList>
            <person name="Wibberg D.W."/>
            <person name="Jelonek L.J."/>
            <person name="Rupp O.R."/>
            <person name="Hennig M.H."/>
            <person name="Eikmeyer F.E."/>
            <person name="Goesmann A.G."/>
            <person name="Hartmann A.H."/>
            <person name="Borriss R.B."/>
            <person name="Grosch R.G."/>
            <person name="Puehler A.P."/>
            <person name="Schlueter A.S."/>
        </authorList>
    </citation>
    <scope>NUCLEOTIDE SEQUENCE [LARGE SCALE GENOMIC DNA]</scope>
    <source>
        <strain evidence="3">AG1-IB / isolate 7/3/14</strain>
    </source>
</reference>
<feature type="compositionally biased region" description="Basic and acidic residues" evidence="1">
    <location>
        <begin position="379"/>
        <end position="395"/>
    </location>
</feature>
<dbReference type="AlphaFoldDB" id="M5CBT1"/>
<dbReference type="EMBL" id="CAOJ01016362">
    <property type="protein sequence ID" value="CCO36744.1"/>
    <property type="molecule type" value="Genomic_DNA"/>
</dbReference>
<protein>
    <submittedName>
        <fullName evidence="2">Uncharacterized protein</fullName>
    </submittedName>
</protein>
<feature type="compositionally biased region" description="Basic residues" evidence="1">
    <location>
        <begin position="396"/>
        <end position="405"/>
    </location>
</feature>
<feature type="region of interest" description="Disordered" evidence="1">
    <location>
        <begin position="378"/>
        <end position="406"/>
    </location>
</feature>
<organism evidence="2 3">
    <name type="scientific">Thanatephorus cucumeris (strain AG1-IB / isolate 7/3/14)</name>
    <name type="common">Lettuce bottom rot fungus</name>
    <name type="synonym">Rhizoctonia solani</name>
    <dbReference type="NCBI Taxonomy" id="1108050"/>
    <lineage>
        <taxon>Eukaryota</taxon>
        <taxon>Fungi</taxon>
        <taxon>Dikarya</taxon>
        <taxon>Basidiomycota</taxon>
        <taxon>Agaricomycotina</taxon>
        <taxon>Agaricomycetes</taxon>
        <taxon>Cantharellales</taxon>
        <taxon>Ceratobasidiaceae</taxon>
        <taxon>Rhizoctonia</taxon>
        <taxon>Rhizoctonia solani AG-1</taxon>
    </lineage>
</organism>
<gene>
    <name evidence="2" type="ORF">BN14_10888</name>
</gene>
<dbReference type="Proteomes" id="UP000012065">
    <property type="component" value="Unassembled WGS sequence"/>
</dbReference>
<feature type="compositionally biased region" description="Low complexity" evidence="1">
    <location>
        <begin position="19"/>
        <end position="33"/>
    </location>
</feature>
<feature type="compositionally biased region" description="Basic residues" evidence="1">
    <location>
        <begin position="1"/>
        <end position="13"/>
    </location>
</feature>
<evidence type="ECO:0000313" key="2">
    <source>
        <dbReference type="EMBL" id="CCO36744.1"/>
    </source>
</evidence>
<evidence type="ECO:0000313" key="3">
    <source>
        <dbReference type="Proteomes" id="UP000012065"/>
    </source>
</evidence>
<evidence type="ECO:0000256" key="1">
    <source>
        <dbReference type="SAM" id="MobiDB-lite"/>
    </source>
</evidence>
<feature type="region of interest" description="Disordered" evidence="1">
    <location>
        <begin position="1"/>
        <end position="202"/>
    </location>
</feature>